<accession>A0A084AD46</accession>
<sequence>MNLDEKPWFNDAEYMSYVGHLLEMDELKKLDGITHHYTSTRLQHCLRVSYVSYLIAKKRGLNAKATARAGLLHDLFYYDWRNTKFAKSHAYVHPHIAYRNARKLTTLSDLEKDIIIKHMFGATINPPRYKESWIVTAVDKYVATLEGSVNLKYKWNRRKHFKRLPYFSID</sequence>
<feature type="domain" description="HD/PDEase" evidence="1">
    <location>
        <begin position="37"/>
        <end position="153"/>
    </location>
</feature>
<comment type="caution">
    <text evidence="2">The sequence shown here is derived from an EMBL/GenBank/DDBJ whole genome shotgun (WGS) entry which is preliminary data.</text>
</comment>
<evidence type="ECO:0000313" key="3">
    <source>
        <dbReference type="Proteomes" id="UP000028401"/>
    </source>
</evidence>
<dbReference type="SMR" id="A0A084AD46"/>
<dbReference type="Pfam" id="PF01966">
    <property type="entry name" value="HD"/>
    <property type="match status" value="1"/>
</dbReference>
<gene>
    <name evidence="2" type="ORF">U725_00548</name>
</gene>
<reference evidence="2 3" key="1">
    <citation type="submission" date="2014-06" db="EMBL/GenBank/DDBJ databases">
        <title>Draft genome sequence of the putrescine producing strain Lactococcus lactis subsp cremoris GE214.</title>
        <authorList>
            <person name="Ladero V."/>
            <person name="Linares D.M."/>
            <person name="del Rio B."/>
            <person name="Mayo B."/>
            <person name="Martin M.C."/>
            <person name="Fernandez M."/>
            <person name="Alvarez M.A."/>
        </authorList>
    </citation>
    <scope>NUCLEOTIDE SEQUENCE [LARGE SCALE GENOMIC DNA]</scope>
    <source>
        <strain evidence="2 3">GE214</strain>
    </source>
</reference>
<dbReference type="AlphaFoldDB" id="A0A084AD46"/>
<protein>
    <recommendedName>
        <fullName evidence="1">HD/PDEase domain-containing protein</fullName>
    </recommendedName>
</protein>
<evidence type="ECO:0000259" key="1">
    <source>
        <dbReference type="SMART" id="SM00471"/>
    </source>
</evidence>
<dbReference type="SMART" id="SM00471">
    <property type="entry name" value="HDc"/>
    <property type="match status" value="1"/>
</dbReference>
<dbReference type="PATRIC" id="fig|1415168.3.peg.581"/>
<dbReference type="EMBL" id="AZSI01000012">
    <property type="protein sequence ID" value="KEY63225.1"/>
    <property type="molecule type" value="Genomic_DNA"/>
</dbReference>
<dbReference type="RefSeq" id="WP_011835669.1">
    <property type="nucleotide sequence ID" value="NZ_AZSI01000012.1"/>
</dbReference>
<dbReference type="InterPro" id="IPR003607">
    <property type="entry name" value="HD/PDEase_dom"/>
</dbReference>
<dbReference type="CDD" id="cd00077">
    <property type="entry name" value="HDc"/>
    <property type="match status" value="1"/>
</dbReference>
<proteinExistence type="predicted"/>
<dbReference type="Proteomes" id="UP000028401">
    <property type="component" value="Unassembled WGS sequence"/>
</dbReference>
<evidence type="ECO:0000313" key="2">
    <source>
        <dbReference type="EMBL" id="KEY63225.1"/>
    </source>
</evidence>
<dbReference type="SUPFAM" id="SSF109604">
    <property type="entry name" value="HD-domain/PDEase-like"/>
    <property type="match status" value="1"/>
</dbReference>
<dbReference type="InterPro" id="IPR006674">
    <property type="entry name" value="HD_domain"/>
</dbReference>
<dbReference type="Gene3D" id="1.10.3210.10">
    <property type="entry name" value="Hypothetical protein af1432"/>
    <property type="match status" value="1"/>
</dbReference>
<organism evidence="2 3">
    <name type="scientific">Lactococcus cremoris subsp. cremoris GE214</name>
    <dbReference type="NCBI Taxonomy" id="1415168"/>
    <lineage>
        <taxon>Bacteria</taxon>
        <taxon>Bacillati</taxon>
        <taxon>Bacillota</taxon>
        <taxon>Bacilli</taxon>
        <taxon>Lactobacillales</taxon>
        <taxon>Streptococcaceae</taxon>
        <taxon>Lactococcus</taxon>
        <taxon>Lactococcus cremoris subsp. cremoris</taxon>
    </lineage>
</organism>
<name>A0A084AD46_LACLC</name>